<evidence type="ECO:0000313" key="5">
    <source>
        <dbReference type="Proteomes" id="UP000254340"/>
    </source>
</evidence>
<name>A0A377XJG6_KLEPN</name>
<feature type="compositionally biased region" description="Low complexity" evidence="1">
    <location>
        <begin position="112"/>
        <end position="134"/>
    </location>
</feature>
<feature type="compositionally biased region" description="Polar residues" evidence="1">
    <location>
        <begin position="52"/>
        <end position="77"/>
    </location>
</feature>
<dbReference type="EMBL" id="UGLH01000006">
    <property type="protein sequence ID" value="STT83446.1"/>
    <property type="molecule type" value="Genomic_DNA"/>
</dbReference>
<dbReference type="GO" id="GO:0042834">
    <property type="term" value="F:peptidoglycan binding"/>
    <property type="evidence" value="ECO:0007669"/>
    <property type="project" value="InterPro"/>
</dbReference>
<dbReference type="InterPro" id="IPR007340">
    <property type="entry name" value="LysM_Opacity-associatedA"/>
</dbReference>
<dbReference type="InterPro" id="IPR013731">
    <property type="entry name" value="OapA_N"/>
</dbReference>
<gene>
    <name evidence="4" type="primary">ytfB</name>
    <name evidence="4" type="ORF">NCTC5047_04459</name>
</gene>
<accession>A0A377XJG6</accession>
<sequence>MPGRFELTSTLAKIWHAPDHFRLLDPLPPMHRRGIIAGFLLVIIGILLPSDDSQSPASTSREANLNLQSQSQPQAGGNQAVPLPPITNTPTVSDADQMAPVAPEPIQDEQPDQAQTQQPAATQPYQSSSQQSAPGIEQQWRTYRIESGKTLAQLFRDHGLPATDVYAMAQVEGAGKPLSTLQSGQTVQIRQNANGVVTGLTIDTGNGQQVLFTRQSNGSFVLCAIAEKTTASVTPPQNERR</sequence>
<feature type="domain" description="Opacity-associated protein A LysM-like" evidence="2">
    <location>
        <begin position="139"/>
        <end position="220"/>
    </location>
</feature>
<protein>
    <submittedName>
        <fullName evidence="4">Putative cell envelope opacity-associated protein A</fullName>
    </submittedName>
</protein>
<feature type="region of interest" description="Disordered" evidence="1">
    <location>
        <begin position="52"/>
        <end position="136"/>
    </location>
</feature>
<dbReference type="Pfam" id="PF04225">
    <property type="entry name" value="LysM_OapA"/>
    <property type="match status" value="1"/>
</dbReference>
<dbReference type="Pfam" id="PF08525">
    <property type="entry name" value="OapA_N"/>
    <property type="match status" value="1"/>
</dbReference>
<dbReference type="Gene3D" id="3.10.450.350">
    <property type="match status" value="1"/>
</dbReference>
<evidence type="ECO:0000259" key="3">
    <source>
        <dbReference type="Pfam" id="PF08525"/>
    </source>
</evidence>
<evidence type="ECO:0000256" key="1">
    <source>
        <dbReference type="SAM" id="MobiDB-lite"/>
    </source>
</evidence>
<reference evidence="4 5" key="1">
    <citation type="submission" date="2018-06" db="EMBL/GenBank/DDBJ databases">
        <authorList>
            <consortium name="Pathogen Informatics"/>
            <person name="Doyle S."/>
        </authorList>
    </citation>
    <scope>NUCLEOTIDE SEQUENCE [LARGE SCALE GENOMIC DNA]</scope>
    <source>
        <strain evidence="4 5">NCTC5047</strain>
    </source>
</reference>
<proteinExistence type="predicted"/>
<dbReference type="AlphaFoldDB" id="A0A377XJG6"/>
<feature type="domain" description="Opacity-associated protein A-like N-terminal" evidence="3">
    <location>
        <begin position="23"/>
        <end position="50"/>
    </location>
</feature>
<evidence type="ECO:0000313" key="4">
    <source>
        <dbReference type="EMBL" id="STT83446.1"/>
    </source>
</evidence>
<organism evidence="4 5">
    <name type="scientific">Klebsiella pneumoniae</name>
    <dbReference type="NCBI Taxonomy" id="573"/>
    <lineage>
        <taxon>Bacteria</taxon>
        <taxon>Pseudomonadati</taxon>
        <taxon>Pseudomonadota</taxon>
        <taxon>Gammaproteobacteria</taxon>
        <taxon>Enterobacterales</taxon>
        <taxon>Enterobacteriaceae</taxon>
        <taxon>Klebsiella/Raoultella group</taxon>
        <taxon>Klebsiella</taxon>
        <taxon>Klebsiella pneumoniae complex</taxon>
    </lineage>
</organism>
<dbReference type="Proteomes" id="UP000254340">
    <property type="component" value="Unassembled WGS sequence"/>
</dbReference>
<evidence type="ECO:0000259" key="2">
    <source>
        <dbReference type="Pfam" id="PF04225"/>
    </source>
</evidence>